<feature type="region of interest" description="Disordered" evidence="1">
    <location>
        <begin position="1"/>
        <end position="25"/>
    </location>
</feature>
<gene>
    <name evidence="2" type="ORF">F751_1368</name>
</gene>
<dbReference type="AlphaFoldDB" id="A0A087SEE9"/>
<dbReference type="Proteomes" id="UP000028924">
    <property type="component" value="Unassembled WGS sequence"/>
</dbReference>
<sequence length="70" mass="7335">MGGPVSVRGCTRLRPRPRRWPSGWTECGSGWTGRCACPQSPPSGRPGWRGPPSGSRSGTGRASAGPSETR</sequence>
<feature type="compositionally biased region" description="Low complexity" evidence="1">
    <location>
        <begin position="45"/>
        <end position="70"/>
    </location>
</feature>
<reference evidence="2 3" key="1">
    <citation type="journal article" date="2014" name="BMC Genomics">
        <title>Oil accumulation mechanisms of the oleaginous microalga Chlorella protothecoides revealed through its genome, transcriptomes, and proteomes.</title>
        <authorList>
            <person name="Gao C."/>
            <person name="Wang Y."/>
            <person name="Shen Y."/>
            <person name="Yan D."/>
            <person name="He X."/>
            <person name="Dai J."/>
            <person name="Wu Q."/>
        </authorList>
    </citation>
    <scope>NUCLEOTIDE SEQUENCE [LARGE SCALE GENOMIC DNA]</scope>
    <source>
        <strain evidence="2 3">0710</strain>
    </source>
</reference>
<keyword evidence="3" id="KW-1185">Reference proteome</keyword>
<evidence type="ECO:0000313" key="3">
    <source>
        <dbReference type="Proteomes" id="UP000028924"/>
    </source>
</evidence>
<accession>A0A087SEE9</accession>
<feature type="region of interest" description="Disordered" evidence="1">
    <location>
        <begin position="38"/>
        <end position="70"/>
    </location>
</feature>
<dbReference type="KEGG" id="apro:F751_1368"/>
<protein>
    <submittedName>
        <fullName evidence="2">Uncharacterized protein</fullName>
    </submittedName>
</protein>
<evidence type="ECO:0000256" key="1">
    <source>
        <dbReference type="SAM" id="MobiDB-lite"/>
    </source>
</evidence>
<evidence type="ECO:0000313" key="2">
    <source>
        <dbReference type="EMBL" id="KFM24103.1"/>
    </source>
</evidence>
<name>A0A087SEE9_AUXPR</name>
<organism evidence="2 3">
    <name type="scientific">Auxenochlorella protothecoides</name>
    <name type="common">Green microalga</name>
    <name type="synonym">Chlorella protothecoides</name>
    <dbReference type="NCBI Taxonomy" id="3075"/>
    <lineage>
        <taxon>Eukaryota</taxon>
        <taxon>Viridiplantae</taxon>
        <taxon>Chlorophyta</taxon>
        <taxon>core chlorophytes</taxon>
        <taxon>Trebouxiophyceae</taxon>
        <taxon>Chlorellales</taxon>
        <taxon>Chlorellaceae</taxon>
        <taxon>Auxenochlorella</taxon>
    </lineage>
</organism>
<proteinExistence type="predicted"/>
<dbReference type="EMBL" id="KL662105">
    <property type="protein sequence ID" value="KFM24103.1"/>
    <property type="molecule type" value="Genomic_DNA"/>
</dbReference>
<dbReference type="GeneID" id="23612759"/>
<dbReference type="RefSeq" id="XP_011396989.1">
    <property type="nucleotide sequence ID" value="XM_011398687.1"/>
</dbReference>